<evidence type="ECO:0000313" key="1">
    <source>
        <dbReference type="EMBL" id="JAH81186.1"/>
    </source>
</evidence>
<reference evidence="1" key="2">
    <citation type="journal article" date="2015" name="Fish Shellfish Immunol.">
        <title>Early steps in the European eel (Anguilla anguilla)-Vibrio vulnificus interaction in the gills: Role of the RtxA13 toxin.</title>
        <authorList>
            <person name="Callol A."/>
            <person name="Pajuelo D."/>
            <person name="Ebbesson L."/>
            <person name="Teles M."/>
            <person name="MacKenzie S."/>
            <person name="Amaro C."/>
        </authorList>
    </citation>
    <scope>NUCLEOTIDE SEQUENCE</scope>
</reference>
<dbReference type="AlphaFoldDB" id="A0A0E9VSX2"/>
<reference evidence="1" key="1">
    <citation type="submission" date="2014-11" db="EMBL/GenBank/DDBJ databases">
        <authorList>
            <person name="Amaro Gonzalez C."/>
        </authorList>
    </citation>
    <scope>NUCLEOTIDE SEQUENCE</scope>
</reference>
<accession>A0A0E9VSX2</accession>
<dbReference type="EMBL" id="GBXM01027391">
    <property type="protein sequence ID" value="JAH81186.1"/>
    <property type="molecule type" value="Transcribed_RNA"/>
</dbReference>
<sequence length="30" mass="3525">MQLKYLNRSLTGDITVAYLLHFHYTLEVGK</sequence>
<proteinExistence type="predicted"/>
<protein>
    <submittedName>
        <fullName evidence="1">Uncharacterized protein</fullName>
    </submittedName>
</protein>
<name>A0A0E9VSX2_ANGAN</name>
<organism evidence="1">
    <name type="scientific">Anguilla anguilla</name>
    <name type="common">European freshwater eel</name>
    <name type="synonym">Muraena anguilla</name>
    <dbReference type="NCBI Taxonomy" id="7936"/>
    <lineage>
        <taxon>Eukaryota</taxon>
        <taxon>Metazoa</taxon>
        <taxon>Chordata</taxon>
        <taxon>Craniata</taxon>
        <taxon>Vertebrata</taxon>
        <taxon>Euteleostomi</taxon>
        <taxon>Actinopterygii</taxon>
        <taxon>Neopterygii</taxon>
        <taxon>Teleostei</taxon>
        <taxon>Anguilliformes</taxon>
        <taxon>Anguillidae</taxon>
        <taxon>Anguilla</taxon>
    </lineage>
</organism>